<dbReference type="Gene3D" id="1.10.530.10">
    <property type="match status" value="1"/>
</dbReference>
<dbReference type="Gene3D" id="2.10.70.40">
    <property type="entry name" value="peptidoglycan hydrolase"/>
    <property type="match status" value="1"/>
</dbReference>
<keyword evidence="1 3" id="KW-0378">Hydrolase</keyword>
<proteinExistence type="predicted"/>
<dbReference type="PRINTS" id="PR01002">
    <property type="entry name" value="FLGFLGJ"/>
</dbReference>
<accession>A0A3B1AC20</accession>
<keyword evidence="3" id="KW-0966">Cell projection</keyword>
<dbReference type="EMBL" id="UOFT01000058">
    <property type="protein sequence ID" value="VAW97462.1"/>
    <property type="molecule type" value="Genomic_DNA"/>
</dbReference>
<evidence type="ECO:0000313" key="3">
    <source>
        <dbReference type="EMBL" id="VAW97462.1"/>
    </source>
</evidence>
<sequence>MLDAAANRAYTDFSQFAEMRLNAKQDPNASLQEVARQFESIFINMVMKSMRDASFGDPLFDSNQSDMYQEMFDKQIALDMSKGKGLGLADALVVQMRQYVPASKNNIDAVTAVQQPAKDPFIIQRESTTFSSSEQFVNTIQPYAEAAAEELDVDPKVLIAQAALETGWGKAIGKLPNGNSSYNLFNIKAQRGYDGDKYVKQTIEINNGIAKTESAAFRSYNSYQESFNDYVDFIKSNPRYEDALNVSSDSFQYIDSIHRAGYATDPRYAEKIKNVMQSFVSENEINTEDFV</sequence>
<dbReference type="InterPro" id="IPR002901">
    <property type="entry name" value="MGlyc_endo_b_GlcNAc-like_dom"/>
</dbReference>
<dbReference type="SMART" id="SM00047">
    <property type="entry name" value="LYZ2"/>
    <property type="match status" value="1"/>
</dbReference>
<protein>
    <submittedName>
        <fullName evidence="3">Flagellar protein FlgJ [peptidoglycan hydrolase]</fullName>
    </submittedName>
</protein>
<evidence type="ECO:0000259" key="2">
    <source>
        <dbReference type="SMART" id="SM00047"/>
    </source>
</evidence>
<dbReference type="InterPro" id="IPR019301">
    <property type="entry name" value="Flagellar_prot_FlgJ_N"/>
</dbReference>
<dbReference type="GO" id="GO:0071973">
    <property type="term" value="P:bacterial-type flagellum-dependent cell motility"/>
    <property type="evidence" value="ECO:0007669"/>
    <property type="project" value="TreeGrafter"/>
</dbReference>
<dbReference type="InterPro" id="IPR051056">
    <property type="entry name" value="Glycosyl_Hydrolase_73"/>
</dbReference>
<keyword evidence="3" id="KW-0969">Cilium</keyword>
<organism evidence="3">
    <name type="scientific">hydrothermal vent metagenome</name>
    <dbReference type="NCBI Taxonomy" id="652676"/>
    <lineage>
        <taxon>unclassified sequences</taxon>
        <taxon>metagenomes</taxon>
        <taxon>ecological metagenomes</taxon>
    </lineage>
</organism>
<dbReference type="PANTHER" id="PTHR33308:SF9">
    <property type="entry name" value="PEPTIDOGLYCAN HYDROLASE FLGJ"/>
    <property type="match status" value="1"/>
</dbReference>
<dbReference type="Pfam" id="PF10135">
    <property type="entry name" value="Rod-binding"/>
    <property type="match status" value="1"/>
</dbReference>
<keyword evidence="3" id="KW-0282">Flagellum</keyword>
<dbReference type="PANTHER" id="PTHR33308">
    <property type="entry name" value="PEPTIDOGLYCAN HYDROLASE FLGJ"/>
    <property type="match status" value="1"/>
</dbReference>
<gene>
    <name evidence="3" type="ORF">MNBD_GAMMA23-933</name>
</gene>
<name>A0A3B1AC20_9ZZZZ</name>
<feature type="domain" description="Mannosyl-glycoprotein endo-beta-N-acetylglucosamidase-like" evidence="2">
    <location>
        <begin position="127"/>
        <end position="291"/>
    </location>
</feature>
<dbReference type="GO" id="GO:0004040">
    <property type="term" value="F:amidase activity"/>
    <property type="evidence" value="ECO:0007669"/>
    <property type="project" value="InterPro"/>
</dbReference>
<dbReference type="Pfam" id="PF01832">
    <property type="entry name" value="Glucosaminidase"/>
    <property type="match status" value="1"/>
</dbReference>
<evidence type="ECO:0000256" key="1">
    <source>
        <dbReference type="ARBA" id="ARBA00022801"/>
    </source>
</evidence>
<reference evidence="3" key="1">
    <citation type="submission" date="2018-06" db="EMBL/GenBank/DDBJ databases">
        <authorList>
            <person name="Zhirakovskaya E."/>
        </authorList>
    </citation>
    <scope>NUCLEOTIDE SEQUENCE</scope>
</reference>
<dbReference type="AlphaFoldDB" id="A0A3B1AC20"/>